<dbReference type="Proteomes" id="UP000048926">
    <property type="component" value="Unassembled WGS sequence"/>
</dbReference>
<reference evidence="6" key="1">
    <citation type="submission" date="2015-07" db="EMBL/GenBank/DDBJ databases">
        <authorList>
            <person name="Rodrigo-Torres Lidia"/>
            <person name="Arahal R.David."/>
        </authorList>
    </citation>
    <scope>NUCLEOTIDE SEQUENCE [LARGE SCALE GENOMIC DNA]</scope>
    <source>
        <strain evidence="6">CECT 4801</strain>
    </source>
</reference>
<dbReference type="InterPro" id="IPR036390">
    <property type="entry name" value="WH_DNA-bd_sf"/>
</dbReference>
<keyword evidence="3" id="KW-0804">Transcription</keyword>
<accession>A0A0M6Y1I8</accession>
<feature type="domain" description="HTH hxlR-type" evidence="4">
    <location>
        <begin position="17"/>
        <end position="115"/>
    </location>
</feature>
<evidence type="ECO:0000256" key="1">
    <source>
        <dbReference type="ARBA" id="ARBA00023015"/>
    </source>
</evidence>
<keyword evidence="1" id="KW-0805">Transcription regulation</keyword>
<evidence type="ECO:0000256" key="2">
    <source>
        <dbReference type="ARBA" id="ARBA00023125"/>
    </source>
</evidence>
<evidence type="ECO:0000259" key="4">
    <source>
        <dbReference type="PROSITE" id="PS51118"/>
    </source>
</evidence>
<keyword evidence="6" id="KW-1185">Reference proteome</keyword>
<dbReference type="OrthoDB" id="9800350at2"/>
<evidence type="ECO:0000313" key="6">
    <source>
        <dbReference type="Proteomes" id="UP000048926"/>
    </source>
</evidence>
<evidence type="ECO:0000256" key="3">
    <source>
        <dbReference type="ARBA" id="ARBA00023163"/>
    </source>
</evidence>
<organism evidence="5 6">
    <name type="scientific">Roseibium aggregatum</name>
    <dbReference type="NCBI Taxonomy" id="187304"/>
    <lineage>
        <taxon>Bacteria</taxon>
        <taxon>Pseudomonadati</taxon>
        <taxon>Pseudomonadota</taxon>
        <taxon>Alphaproteobacteria</taxon>
        <taxon>Hyphomicrobiales</taxon>
        <taxon>Stappiaceae</taxon>
        <taxon>Roseibium</taxon>
    </lineage>
</organism>
<dbReference type="STRING" id="187304.B0E33_19995"/>
<dbReference type="Pfam" id="PF01638">
    <property type="entry name" value="HxlR"/>
    <property type="match status" value="1"/>
</dbReference>
<dbReference type="InterPro" id="IPR036388">
    <property type="entry name" value="WH-like_DNA-bd_sf"/>
</dbReference>
<dbReference type="GO" id="GO:0003677">
    <property type="term" value="F:DNA binding"/>
    <property type="evidence" value="ECO:0007669"/>
    <property type="project" value="UniProtKB-KW"/>
</dbReference>
<dbReference type="RefSeq" id="WP_145903517.1">
    <property type="nucleotide sequence ID" value="NZ_CXST01000001.1"/>
</dbReference>
<gene>
    <name evidence="5" type="primary">ytcD_1</name>
    <name evidence="5" type="ORF">LAL4801_01994</name>
</gene>
<dbReference type="Gene3D" id="1.10.10.10">
    <property type="entry name" value="Winged helix-like DNA-binding domain superfamily/Winged helix DNA-binding domain"/>
    <property type="match status" value="1"/>
</dbReference>
<sequence length="119" mass="13420">MSEPIASLWRLPGMQDCPVADTLKSIGGKHTPRVLHCLTARDHHFLELQRTLKPISRKVLTQELRHLEEIGLVARTETDDAHRRVRYALTPKGRSLTEILGRVYLWAVEHHGSEAASAA</sequence>
<dbReference type="PANTHER" id="PTHR33204">
    <property type="entry name" value="TRANSCRIPTIONAL REGULATOR, MARR FAMILY"/>
    <property type="match status" value="1"/>
</dbReference>
<dbReference type="PROSITE" id="PS51118">
    <property type="entry name" value="HTH_HXLR"/>
    <property type="match status" value="1"/>
</dbReference>
<dbReference type="SUPFAM" id="SSF46785">
    <property type="entry name" value="Winged helix' DNA-binding domain"/>
    <property type="match status" value="1"/>
</dbReference>
<dbReference type="AlphaFoldDB" id="A0A0M6Y1I8"/>
<proteinExistence type="predicted"/>
<evidence type="ECO:0000313" key="5">
    <source>
        <dbReference type="EMBL" id="CTQ43554.1"/>
    </source>
</evidence>
<protein>
    <submittedName>
        <fullName evidence="5">Putative HTH-type transcriptional regulator YtcD</fullName>
    </submittedName>
</protein>
<dbReference type="EMBL" id="CXST01000001">
    <property type="protein sequence ID" value="CTQ43554.1"/>
    <property type="molecule type" value="Genomic_DNA"/>
</dbReference>
<name>A0A0M6Y1I8_9HYPH</name>
<keyword evidence="2" id="KW-0238">DNA-binding</keyword>
<dbReference type="InterPro" id="IPR002577">
    <property type="entry name" value="HTH_HxlR"/>
</dbReference>